<protein>
    <submittedName>
        <fullName evidence="2">Uncharacterized protein</fullName>
    </submittedName>
</protein>
<reference evidence="2" key="1">
    <citation type="journal article" date="2020" name="Stud. Mycol.">
        <title>101 Dothideomycetes genomes: a test case for predicting lifestyles and emergence of pathogens.</title>
        <authorList>
            <person name="Haridas S."/>
            <person name="Albert R."/>
            <person name="Binder M."/>
            <person name="Bloem J."/>
            <person name="Labutti K."/>
            <person name="Salamov A."/>
            <person name="Andreopoulos B."/>
            <person name="Baker S."/>
            <person name="Barry K."/>
            <person name="Bills G."/>
            <person name="Bluhm B."/>
            <person name="Cannon C."/>
            <person name="Castanera R."/>
            <person name="Culley D."/>
            <person name="Daum C."/>
            <person name="Ezra D."/>
            <person name="Gonzalez J."/>
            <person name="Henrissat B."/>
            <person name="Kuo A."/>
            <person name="Liang C."/>
            <person name="Lipzen A."/>
            <person name="Lutzoni F."/>
            <person name="Magnuson J."/>
            <person name="Mondo S."/>
            <person name="Nolan M."/>
            <person name="Ohm R."/>
            <person name="Pangilinan J."/>
            <person name="Park H.-J."/>
            <person name="Ramirez L."/>
            <person name="Alfaro M."/>
            <person name="Sun H."/>
            <person name="Tritt A."/>
            <person name="Yoshinaga Y."/>
            <person name="Zwiers L.-H."/>
            <person name="Turgeon B."/>
            <person name="Goodwin S."/>
            <person name="Spatafora J."/>
            <person name="Crous P."/>
            <person name="Grigoriev I."/>
        </authorList>
    </citation>
    <scope>NUCLEOTIDE SEQUENCE</scope>
    <source>
        <strain evidence="2">ATCC 16933</strain>
    </source>
</reference>
<evidence type="ECO:0000256" key="1">
    <source>
        <dbReference type="SAM" id="MobiDB-lite"/>
    </source>
</evidence>
<gene>
    <name evidence="2" type="ORF">BDY21DRAFT_336156</name>
</gene>
<evidence type="ECO:0000313" key="2">
    <source>
        <dbReference type="EMBL" id="KAF2460701.1"/>
    </source>
</evidence>
<accession>A0A6A6P9P4</accession>
<organism evidence="2 3">
    <name type="scientific">Lineolata rhizophorae</name>
    <dbReference type="NCBI Taxonomy" id="578093"/>
    <lineage>
        <taxon>Eukaryota</taxon>
        <taxon>Fungi</taxon>
        <taxon>Dikarya</taxon>
        <taxon>Ascomycota</taxon>
        <taxon>Pezizomycotina</taxon>
        <taxon>Dothideomycetes</taxon>
        <taxon>Dothideomycetes incertae sedis</taxon>
        <taxon>Lineolatales</taxon>
        <taxon>Lineolataceae</taxon>
        <taxon>Lineolata</taxon>
    </lineage>
</organism>
<evidence type="ECO:0000313" key="3">
    <source>
        <dbReference type="Proteomes" id="UP000799766"/>
    </source>
</evidence>
<sequence length="176" mass="19278">MAQVARFLNSTSNPTCRLRRDLPVAVRFEALLNPGPAPGSLCLCFSPTRPSDARRTEAPSACGMSAPPTGRTRSIRRLPLPHEPGRSPLSAAGESDCPKREKERERQDVAVQCGGARSAVINGPCPRSRRLRWRLTYGARTVVPRKATLHAYLRGTPHQAACSRYGWSGDRIDPHS</sequence>
<proteinExistence type="predicted"/>
<keyword evidence="3" id="KW-1185">Reference proteome</keyword>
<dbReference type="AlphaFoldDB" id="A0A6A6P9P4"/>
<dbReference type="Proteomes" id="UP000799766">
    <property type="component" value="Unassembled WGS sequence"/>
</dbReference>
<feature type="compositionally biased region" description="Basic and acidic residues" evidence="1">
    <location>
        <begin position="96"/>
        <end position="105"/>
    </location>
</feature>
<feature type="region of interest" description="Disordered" evidence="1">
    <location>
        <begin position="54"/>
        <end position="105"/>
    </location>
</feature>
<dbReference type="EMBL" id="MU001673">
    <property type="protein sequence ID" value="KAF2460701.1"/>
    <property type="molecule type" value="Genomic_DNA"/>
</dbReference>
<name>A0A6A6P9P4_9PEZI</name>